<gene>
    <name evidence="10" type="ORF">GCM10023330_07860</name>
</gene>
<feature type="transmembrane region" description="Helical" evidence="9">
    <location>
        <begin position="197"/>
        <end position="217"/>
    </location>
</feature>
<feature type="transmembrane region" description="Helical" evidence="9">
    <location>
        <begin position="107"/>
        <end position="128"/>
    </location>
</feature>
<name>A0ABP9C3I4_9FLAO</name>
<evidence type="ECO:0000256" key="4">
    <source>
        <dbReference type="ARBA" id="ARBA00022475"/>
    </source>
</evidence>
<keyword evidence="8 9" id="KW-0472">Membrane</keyword>
<feature type="transmembrane region" description="Helical" evidence="9">
    <location>
        <begin position="52"/>
        <end position="78"/>
    </location>
</feature>
<organism evidence="10 11">
    <name type="scientific">Litoribaculum gwangyangense</name>
    <dbReference type="NCBI Taxonomy" id="1130722"/>
    <lineage>
        <taxon>Bacteria</taxon>
        <taxon>Pseudomonadati</taxon>
        <taxon>Bacteroidota</taxon>
        <taxon>Flavobacteriia</taxon>
        <taxon>Flavobacteriales</taxon>
        <taxon>Flavobacteriaceae</taxon>
        <taxon>Litoribaculum</taxon>
    </lineage>
</organism>
<comment type="similarity">
    <text evidence="2">Belongs to the branched chain amino acid transporter family.</text>
</comment>
<evidence type="ECO:0000313" key="11">
    <source>
        <dbReference type="Proteomes" id="UP001501433"/>
    </source>
</evidence>
<feature type="transmembrane region" description="Helical" evidence="9">
    <location>
        <begin position="163"/>
        <end position="185"/>
    </location>
</feature>
<evidence type="ECO:0000256" key="3">
    <source>
        <dbReference type="ARBA" id="ARBA00022448"/>
    </source>
</evidence>
<dbReference type="PANTHER" id="PTHR30588:SF0">
    <property type="entry name" value="BRANCHED-CHAIN AMINO ACID PERMEASE BRNQ"/>
    <property type="match status" value="1"/>
</dbReference>
<protein>
    <recommendedName>
        <fullName evidence="12">Branched-chain amino acid transport system carrier protein</fullName>
    </recommendedName>
</protein>
<proteinExistence type="inferred from homology"/>
<comment type="subcellular location">
    <subcellularLocation>
        <location evidence="1">Cell membrane</location>
        <topology evidence="1">Multi-pass membrane protein</topology>
    </subcellularLocation>
</comment>
<keyword evidence="6" id="KW-0029">Amino-acid transport</keyword>
<feature type="transmembrane region" description="Helical" evidence="9">
    <location>
        <begin position="140"/>
        <end position="157"/>
    </location>
</feature>
<dbReference type="Pfam" id="PF05525">
    <property type="entry name" value="Branch_AA_trans"/>
    <property type="match status" value="1"/>
</dbReference>
<feature type="transmembrane region" description="Helical" evidence="9">
    <location>
        <begin position="237"/>
        <end position="253"/>
    </location>
</feature>
<evidence type="ECO:0008006" key="12">
    <source>
        <dbReference type="Google" id="ProtNLM"/>
    </source>
</evidence>
<keyword evidence="7 9" id="KW-1133">Transmembrane helix</keyword>
<evidence type="ECO:0000313" key="10">
    <source>
        <dbReference type="EMBL" id="GAA4804001.1"/>
    </source>
</evidence>
<evidence type="ECO:0000256" key="5">
    <source>
        <dbReference type="ARBA" id="ARBA00022692"/>
    </source>
</evidence>
<dbReference type="InterPro" id="IPR004685">
    <property type="entry name" value="Brnchd-chn_aa_trnsp_Livcs"/>
</dbReference>
<dbReference type="EMBL" id="BAABJW010000001">
    <property type="protein sequence ID" value="GAA4804001.1"/>
    <property type="molecule type" value="Genomic_DNA"/>
</dbReference>
<accession>A0ABP9C3I4</accession>
<evidence type="ECO:0000256" key="2">
    <source>
        <dbReference type="ARBA" id="ARBA00008540"/>
    </source>
</evidence>
<evidence type="ECO:0000256" key="7">
    <source>
        <dbReference type="ARBA" id="ARBA00022989"/>
    </source>
</evidence>
<reference evidence="11" key="1">
    <citation type="journal article" date="2019" name="Int. J. Syst. Evol. Microbiol.">
        <title>The Global Catalogue of Microorganisms (GCM) 10K type strain sequencing project: providing services to taxonomists for standard genome sequencing and annotation.</title>
        <authorList>
            <consortium name="The Broad Institute Genomics Platform"/>
            <consortium name="The Broad Institute Genome Sequencing Center for Infectious Disease"/>
            <person name="Wu L."/>
            <person name="Ma J."/>
        </authorList>
    </citation>
    <scope>NUCLEOTIDE SEQUENCE [LARGE SCALE GENOMIC DNA]</scope>
    <source>
        <strain evidence="11">JCM 18325</strain>
    </source>
</reference>
<keyword evidence="3" id="KW-0813">Transport</keyword>
<feature type="transmembrane region" description="Helical" evidence="9">
    <location>
        <begin position="20"/>
        <end position="40"/>
    </location>
</feature>
<keyword evidence="4" id="KW-1003">Cell membrane</keyword>
<evidence type="ECO:0000256" key="1">
    <source>
        <dbReference type="ARBA" id="ARBA00004651"/>
    </source>
</evidence>
<dbReference type="PANTHER" id="PTHR30588">
    <property type="entry name" value="BRANCHED-CHAIN AMINO ACID TRANSPORT SYSTEM 2 CARRIER PROTEIN"/>
    <property type="match status" value="1"/>
</dbReference>
<evidence type="ECO:0000256" key="6">
    <source>
        <dbReference type="ARBA" id="ARBA00022970"/>
    </source>
</evidence>
<evidence type="ECO:0000256" key="9">
    <source>
        <dbReference type="SAM" id="Phobius"/>
    </source>
</evidence>
<keyword evidence="5 9" id="KW-0812">Transmembrane</keyword>
<comment type="caution">
    <text evidence="10">The sequence shown here is derived from an EMBL/GenBank/DDBJ whole genome shotgun (WGS) entry which is preliminary data.</text>
</comment>
<dbReference type="Proteomes" id="UP001501433">
    <property type="component" value="Unassembled WGS sequence"/>
</dbReference>
<sequence>MNSSIFDAPLISGLLEGYQTYDAIAGLVTGGIVIVSINSFKTNLNFVEKKKMIAKSGIIAMTGLFIIYSGLIVIGAIYNKQFDSNISRTELLSALALKTLGDIGSTFLSVLVSLACFTTAVAIIVSIADFCKAYFNNYKNAYLVTTVGCCLVGIFVGQLDVNYIINLALPVLMFIYPICIVLILLNVIPEKWASKLVFRWVVFVAFIFSVPDFLGFVIPMENLETLKMIIPLANKNLGWVLPAILTFILVNIFESHNHQTKISPF</sequence>
<evidence type="ECO:0000256" key="8">
    <source>
        <dbReference type="ARBA" id="ARBA00023136"/>
    </source>
</evidence>
<keyword evidence="11" id="KW-1185">Reference proteome</keyword>